<evidence type="ECO:0000313" key="2">
    <source>
        <dbReference type="EMBL" id="KAG0725037.1"/>
    </source>
</evidence>
<evidence type="ECO:0000256" key="1">
    <source>
        <dbReference type="SAM" id="MobiDB-lite"/>
    </source>
</evidence>
<dbReference type="AlphaFoldDB" id="A0A8J4YCZ1"/>
<feature type="region of interest" description="Disordered" evidence="1">
    <location>
        <begin position="1"/>
        <end position="28"/>
    </location>
</feature>
<dbReference type="Proteomes" id="UP000770661">
    <property type="component" value="Unassembled WGS sequence"/>
</dbReference>
<comment type="caution">
    <text evidence="2">The sequence shown here is derived from an EMBL/GenBank/DDBJ whole genome shotgun (WGS) entry which is preliminary data.</text>
</comment>
<proteinExistence type="predicted"/>
<feature type="region of interest" description="Disordered" evidence="1">
    <location>
        <begin position="61"/>
        <end position="80"/>
    </location>
</feature>
<organism evidence="2 3">
    <name type="scientific">Chionoecetes opilio</name>
    <name type="common">Atlantic snow crab</name>
    <name type="synonym">Cancer opilio</name>
    <dbReference type="NCBI Taxonomy" id="41210"/>
    <lineage>
        <taxon>Eukaryota</taxon>
        <taxon>Metazoa</taxon>
        <taxon>Ecdysozoa</taxon>
        <taxon>Arthropoda</taxon>
        <taxon>Crustacea</taxon>
        <taxon>Multicrustacea</taxon>
        <taxon>Malacostraca</taxon>
        <taxon>Eumalacostraca</taxon>
        <taxon>Eucarida</taxon>
        <taxon>Decapoda</taxon>
        <taxon>Pleocyemata</taxon>
        <taxon>Brachyura</taxon>
        <taxon>Eubrachyura</taxon>
        <taxon>Majoidea</taxon>
        <taxon>Majidae</taxon>
        <taxon>Chionoecetes</taxon>
    </lineage>
</organism>
<accession>A0A8J4YCZ1</accession>
<sequence length="119" mass="12322">MPGLSVALSVGPDSRPAPAAGPHHPASTPIIANGLQRRVLHGRGVLFWLCGGAQRQVPRGGTLHASTCPPGSPTDLSLPPDPANTAHAYLVFRDFRQETRGVYTCVGAGLRGGRRGSPA</sequence>
<name>A0A8J4YCZ1_CHIOP</name>
<gene>
    <name evidence="2" type="ORF">GWK47_039386</name>
</gene>
<keyword evidence="3" id="KW-1185">Reference proteome</keyword>
<reference evidence="2" key="1">
    <citation type="submission" date="2020-07" db="EMBL/GenBank/DDBJ databases">
        <title>The High-quality genome of the commercially important snow crab, Chionoecetes opilio.</title>
        <authorList>
            <person name="Jeong J.-H."/>
            <person name="Ryu S."/>
        </authorList>
    </citation>
    <scope>NUCLEOTIDE SEQUENCE</scope>
    <source>
        <strain evidence="2">MADBK_172401_WGS</strain>
        <tissue evidence="2">Digestive gland</tissue>
    </source>
</reference>
<evidence type="ECO:0000313" key="3">
    <source>
        <dbReference type="Proteomes" id="UP000770661"/>
    </source>
</evidence>
<feature type="compositionally biased region" description="Low complexity" evidence="1">
    <location>
        <begin position="16"/>
        <end position="26"/>
    </location>
</feature>
<dbReference type="EMBL" id="JACEEZ010006106">
    <property type="protein sequence ID" value="KAG0725037.1"/>
    <property type="molecule type" value="Genomic_DNA"/>
</dbReference>
<protein>
    <submittedName>
        <fullName evidence="2">Uncharacterized protein</fullName>
    </submittedName>
</protein>